<evidence type="ECO:0000259" key="1">
    <source>
        <dbReference type="Pfam" id="PF01261"/>
    </source>
</evidence>
<sequence>MRFRHPDGTTVHLAYCSNVHPAEDVDGVLAQLDTYARPIRERLGRDRLGIGLWLADDAALALDTDPSMLEDLRVRLATTGCEVVTLNGFPYAGFHDEVVKRKVYRPDWTEPARREHTLRLARLLTRLLPDDVEVGTISTLPLGWREGFDAARTRAAVDNMAGLAEDLAALADDTGRRVALAVEPEPGCRVETTTQLAEVLGDVAGPHLGACVDLCHLAVQFEDGPTAVAGLGAAGVPIHKAQVSAGLRAEHPGDPAVRAALAAHADSPFLHQTRERSGGAVRGVDDLPEALAGGLPGEEEWRVHVHLPLHHSDEGTTRPELEASLAALVGGPTAVTAHLELETYTWGVLPEGRRPADAADPVDGLVTGIAAELSWAADHLTSLGLTELP</sequence>
<dbReference type="KEGG" id="euz:DVS28_a4435"/>
<dbReference type="Gene3D" id="3.20.20.150">
    <property type="entry name" value="Divalent-metal-dependent TIM barrel enzymes"/>
    <property type="match status" value="1"/>
</dbReference>
<evidence type="ECO:0000313" key="2">
    <source>
        <dbReference type="EMBL" id="AXV09100.1"/>
    </source>
</evidence>
<accession>A0A346Y3Q3</accession>
<feature type="domain" description="Xylose isomerase-like TIM barrel" evidence="1">
    <location>
        <begin position="58"/>
        <end position="229"/>
    </location>
</feature>
<dbReference type="Pfam" id="PF01261">
    <property type="entry name" value="AP_endonuc_2"/>
    <property type="match status" value="1"/>
</dbReference>
<gene>
    <name evidence="2" type="ORF">DVS28_a4435</name>
</gene>
<keyword evidence="3" id="KW-1185">Reference proteome</keyword>
<dbReference type="EMBL" id="CP031165">
    <property type="protein sequence ID" value="AXV09100.1"/>
    <property type="molecule type" value="Genomic_DNA"/>
</dbReference>
<dbReference type="InterPro" id="IPR013022">
    <property type="entry name" value="Xyl_isomerase-like_TIM-brl"/>
</dbReference>
<protein>
    <recommendedName>
        <fullName evidence="1">Xylose isomerase-like TIM barrel domain-containing protein</fullName>
    </recommendedName>
</protein>
<evidence type="ECO:0000313" key="3">
    <source>
        <dbReference type="Proteomes" id="UP000264006"/>
    </source>
</evidence>
<dbReference type="OrthoDB" id="9785907at2"/>
<dbReference type="InterPro" id="IPR036237">
    <property type="entry name" value="Xyl_isomerase-like_sf"/>
</dbReference>
<dbReference type="NCBIfam" id="NF035939">
    <property type="entry name" value="TIM_EboE"/>
    <property type="match status" value="1"/>
</dbReference>
<dbReference type="SUPFAM" id="SSF51658">
    <property type="entry name" value="Xylose isomerase-like"/>
    <property type="match status" value="1"/>
</dbReference>
<name>A0A346Y3Q3_9ACTN</name>
<dbReference type="AlphaFoldDB" id="A0A346Y3Q3"/>
<reference evidence="2 3" key="1">
    <citation type="submission" date="2018-09" db="EMBL/GenBank/DDBJ databases">
        <title>Complete genome sequence of Euzebya sp. DY32-46 isolated from seawater of Pacific Ocean.</title>
        <authorList>
            <person name="Xu L."/>
            <person name="Wu Y.-H."/>
            <person name="Xu X.-W."/>
        </authorList>
    </citation>
    <scope>NUCLEOTIDE SEQUENCE [LARGE SCALE GENOMIC DNA]</scope>
    <source>
        <strain evidence="2 3">DY32-46</strain>
    </source>
</reference>
<proteinExistence type="predicted"/>
<dbReference type="RefSeq" id="WP_114593340.1">
    <property type="nucleotide sequence ID" value="NZ_CP031165.1"/>
</dbReference>
<dbReference type="Proteomes" id="UP000264006">
    <property type="component" value="Chromosome"/>
</dbReference>
<organism evidence="2 3">
    <name type="scientific">Euzebya pacifica</name>
    <dbReference type="NCBI Taxonomy" id="1608957"/>
    <lineage>
        <taxon>Bacteria</taxon>
        <taxon>Bacillati</taxon>
        <taxon>Actinomycetota</taxon>
        <taxon>Nitriliruptoria</taxon>
        <taxon>Euzebyales</taxon>
    </lineage>
</organism>